<feature type="region of interest" description="Disordered" evidence="1">
    <location>
        <begin position="34"/>
        <end position="54"/>
    </location>
</feature>
<dbReference type="Proteomes" id="UP001222118">
    <property type="component" value="Chromosome"/>
</dbReference>
<keyword evidence="3" id="KW-0238">DNA-binding</keyword>
<evidence type="ECO:0000259" key="2">
    <source>
        <dbReference type="Pfam" id="PF00356"/>
    </source>
</evidence>
<organism evidence="3 4">
    <name type="scientific">Devosia rhodophyticola</name>
    <dbReference type="NCBI Taxonomy" id="3026423"/>
    <lineage>
        <taxon>Bacteria</taxon>
        <taxon>Pseudomonadati</taxon>
        <taxon>Pseudomonadota</taxon>
        <taxon>Alphaproteobacteria</taxon>
        <taxon>Hyphomicrobiales</taxon>
        <taxon>Devosiaceae</taxon>
        <taxon>Devosia</taxon>
    </lineage>
</organism>
<evidence type="ECO:0000256" key="1">
    <source>
        <dbReference type="SAM" id="MobiDB-lite"/>
    </source>
</evidence>
<dbReference type="Pfam" id="PF00356">
    <property type="entry name" value="LacI"/>
    <property type="match status" value="1"/>
</dbReference>
<reference evidence="3 4" key="1">
    <citation type="submission" date="2023-02" db="EMBL/GenBank/DDBJ databases">
        <title>Devosia chondri sp. nov., isolated from the phycosphere of marine algae.</title>
        <authorList>
            <person name="Kim J.M."/>
            <person name="Lee J.K."/>
            <person name="Choi B.J."/>
            <person name="Bayburt H."/>
            <person name="Jeon C.O."/>
        </authorList>
    </citation>
    <scope>NUCLEOTIDE SEQUENCE [LARGE SCALE GENOMIC DNA]</scope>
    <source>
        <strain evidence="3 4">G2-5</strain>
    </source>
</reference>
<dbReference type="Gene3D" id="1.10.260.40">
    <property type="entry name" value="lambda repressor-like DNA-binding domains"/>
    <property type="match status" value="1"/>
</dbReference>
<dbReference type="EMBL" id="CP118247">
    <property type="protein sequence ID" value="WDR04787.1"/>
    <property type="molecule type" value="Genomic_DNA"/>
</dbReference>
<dbReference type="SUPFAM" id="SSF47413">
    <property type="entry name" value="lambda repressor-like DNA-binding domains"/>
    <property type="match status" value="1"/>
</dbReference>
<keyword evidence="4" id="KW-1185">Reference proteome</keyword>
<proteinExistence type="predicted"/>
<protein>
    <submittedName>
        <fullName evidence="3">LacI family DNA-binding transcriptional regulator</fullName>
    </submittedName>
</protein>
<evidence type="ECO:0000313" key="3">
    <source>
        <dbReference type="EMBL" id="WDR04787.1"/>
    </source>
</evidence>
<accession>A0ABY7YUB0</accession>
<dbReference type="GO" id="GO:0003677">
    <property type="term" value="F:DNA binding"/>
    <property type="evidence" value="ECO:0007669"/>
    <property type="project" value="UniProtKB-KW"/>
</dbReference>
<sequence length="54" mass="5916">MIPTLKDVAERAGVSRSAVSRCFTEGASVSKKCAPRWQRPRPSSVTAPISWREA</sequence>
<name>A0ABY7YUB0_9HYPH</name>
<dbReference type="InterPro" id="IPR000843">
    <property type="entry name" value="HTH_LacI"/>
</dbReference>
<gene>
    <name evidence="3" type="ORF">PSQ90_10715</name>
</gene>
<feature type="domain" description="HTH lacI-type" evidence="2">
    <location>
        <begin position="4"/>
        <end position="32"/>
    </location>
</feature>
<dbReference type="RefSeq" id="WP_282210308.1">
    <property type="nucleotide sequence ID" value="NZ_CP118247.1"/>
</dbReference>
<dbReference type="InterPro" id="IPR010982">
    <property type="entry name" value="Lambda_DNA-bd_dom_sf"/>
</dbReference>
<evidence type="ECO:0000313" key="4">
    <source>
        <dbReference type="Proteomes" id="UP001222118"/>
    </source>
</evidence>